<sequence length="184" mass="21362">MTYNFSPLKQKISETEEWLRKEFSTIRTGRATPVILDAVRVDSYGSKMPINQIGSISVEDPKTLRIVPWDMTQIKPIEKAVVEANLGLSVNVDDKGLRVIFPELTSERRQSLVKVTKQKLEEARIALRIERERVWDEIQNQEKKGDMGEDDKFRLKNDMQKIIDEANKRLEDFGDKKEKDILES</sequence>
<protein>
    <recommendedName>
        <fullName evidence="3">Ribosome-recycling factor</fullName>
        <shortName evidence="3">RRF</shortName>
    </recommendedName>
    <alternativeName>
        <fullName evidence="3">Ribosome-releasing factor</fullName>
    </alternativeName>
</protein>
<evidence type="ECO:0000313" key="6">
    <source>
        <dbReference type="EMBL" id="OHB03944.1"/>
    </source>
</evidence>
<keyword evidence="2 3" id="KW-0648">Protein biosynthesis</keyword>
<dbReference type="GO" id="GO:0005737">
    <property type="term" value="C:cytoplasm"/>
    <property type="evidence" value="ECO:0007669"/>
    <property type="project" value="UniProtKB-SubCell"/>
</dbReference>
<dbReference type="Pfam" id="PF01765">
    <property type="entry name" value="RRF"/>
    <property type="match status" value="1"/>
</dbReference>
<dbReference type="Gene3D" id="1.10.132.20">
    <property type="entry name" value="Ribosome-recycling factor"/>
    <property type="match status" value="1"/>
</dbReference>
<comment type="caution">
    <text evidence="6">The sequence shown here is derived from an EMBL/GenBank/DDBJ whole genome shotgun (WGS) entry which is preliminary data.</text>
</comment>
<dbReference type="FunFam" id="3.30.1360.40:FF:000001">
    <property type="entry name" value="Ribosome-recycling factor"/>
    <property type="match status" value="1"/>
</dbReference>
<evidence type="ECO:0000256" key="2">
    <source>
        <dbReference type="ARBA" id="ARBA00022917"/>
    </source>
</evidence>
<dbReference type="NCBIfam" id="TIGR00496">
    <property type="entry name" value="frr"/>
    <property type="match status" value="1"/>
</dbReference>
<dbReference type="PANTHER" id="PTHR20982:SF3">
    <property type="entry name" value="MITOCHONDRIAL RIBOSOME RECYCLING FACTOR PSEUDO 1"/>
    <property type="match status" value="1"/>
</dbReference>
<dbReference type="HAMAP" id="MF_00040">
    <property type="entry name" value="RRF"/>
    <property type="match status" value="1"/>
</dbReference>
<dbReference type="InterPro" id="IPR023584">
    <property type="entry name" value="Ribosome_recyc_fac_dom"/>
</dbReference>
<reference evidence="6 7" key="1">
    <citation type="journal article" date="2016" name="Nat. Commun.">
        <title>Thousands of microbial genomes shed light on interconnected biogeochemical processes in an aquifer system.</title>
        <authorList>
            <person name="Anantharaman K."/>
            <person name="Brown C.T."/>
            <person name="Hug L.A."/>
            <person name="Sharon I."/>
            <person name="Castelle C.J."/>
            <person name="Probst A.J."/>
            <person name="Thomas B.C."/>
            <person name="Singh A."/>
            <person name="Wilkins M.J."/>
            <person name="Karaoz U."/>
            <person name="Brodie E.L."/>
            <person name="Williams K.H."/>
            <person name="Hubbard S.S."/>
            <person name="Banfield J.F."/>
        </authorList>
    </citation>
    <scope>NUCLEOTIDE SEQUENCE [LARGE SCALE GENOMIC DNA]</scope>
</reference>
<dbReference type="InterPro" id="IPR036191">
    <property type="entry name" value="RRF_sf"/>
</dbReference>
<feature type="coiled-coil region" evidence="4">
    <location>
        <begin position="113"/>
        <end position="176"/>
    </location>
</feature>
<name>A0A1G2U374_9BACT</name>
<comment type="function">
    <text evidence="3">Responsible for the release of ribosomes from messenger RNA at the termination of protein biosynthesis. May increase the efficiency of translation by recycling ribosomes from one round of translation to another.</text>
</comment>
<keyword evidence="4" id="KW-0175">Coiled coil</keyword>
<gene>
    <name evidence="3" type="primary">frr</name>
    <name evidence="6" type="ORF">A3B14_01260</name>
</gene>
<dbReference type="PANTHER" id="PTHR20982">
    <property type="entry name" value="RIBOSOME RECYCLING FACTOR"/>
    <property type="match status" value="1"/>
</dbReference>
<evidence type="ECO:0000313" key="7">
    <source>
        <dbReference type="Proteomes" id="UP000176800"/>
    </source>
</evidence>
<evidence type="ECO:0000256" key="1">
    <source>
        <dbReference type="ARBA" id="ARBA00005912"/>
    </source>
</evidence>
<dbReference type="AlphaFoldDB" id="A0A1G2U374"/>
<dbReference type="GO" id="GO:0043023">
    <property type="term" value="F:ribosomal large subunit binding"/>
    <property type="evidence" value="ECO:0007669"/>
    <property type="project" value="TreeGrafter"/>
</dbReference>
<dbReference type="Gene3D" id="3.30.1360.40">
    <property type="match status" value="1"/>
</dbReference>
<comment type="subcellular location">
    <subcellularLocation>
        <location evidence="3">Cytoplasm</location>
    </subcellularLocation>
</comment>
<dbReference type="InterPro" id="IPR002661">
    <property type="entry name" value="Ribosome_recyc_fac"/>
</dbReference>
<evidence type="ECO:0000256" key="4">
    <source>
        <dbReference type="SAM" id="Coils"/>
    </source>
</evidence>
<dbReference type="SUPFAM" id="SSF55194">
    <property type="entry name" value="Ribosome recycling factor, RRF"/>
    <property type="match status" value="1"/>
</dbReference>
<dbReference type="Proteomes" id="UP000176800">
    <property type="component" value="Unassembled WGS sequence"/>
</dbReference>
<proteinExistence type="inferred from homology"/>
<evidence type="ECO:0000259" key="5">
    <source>
        <dbReference type="Pfam" id="PF01765"/>
    </source>
</evidence>
<feature type="domain" description="Ribosome recycling factor" evidence="5">
    <location>
        <begin position="19"/>
        <end position="182"/>
    </location>
</feature>
<comment type="similarity">
    <text evidence="1 3">Belongs to the RRF family.</text>
</comment>
<accession>A0A1G2U374</accession>
<dbReference type="EMBL" id="MHWE01000012">
    <property type="protein sequence ID" value="OHB03944.1"/>
    <property type="molecule type" value="Genomic_DNA"/>
</dbReference>
<evidence type="ECO:0000256" key="3">
    <source>
        <dbReference type="HAMAP-Rule" id="MF_00040"/>
    </source>
</evidence>
<dbReference type="GO" id="GO:0006415">
    <property type="term" value="P:translational termination"/>
    <property type="evidence" value="ECO:0007669"/>
    <property type="project" value="UniProtKB-UniRule"/>
</dbReference>
<organism evidence="6 7">
    <name type="scientific">Candidatus Zambryskibacteria bacterium RIFCSPLOWO2_01_FULL_45_21</name>
    <dbReference type="NCBI Taxonomy" id="1802761"/>
    <lineage>
        <taxon>Bacteria</taxon>
        <taxon>Candidatus Zambryskiibacteriota</taxon>
    </lineage>
</organism>
<dbReference type="CDD" id="cd00520">
    <property type="entry name" value="RRF"/>
    <property type="match status" value="1"/>
</dbReference>
<keyword evidence="3" id="KW-0963">Cytoplasm</keyword>